<dbReference type="PROSITE" id="PS50931">
    <property type="entry name" value="HTH_LYSR"/>
    <property type="match status" value="1"/>
</dbReference>
<dbReference type="GO" id="GO:0000976">
    <property type="term" value="F:transcription cis-regulatory region binding"/>
    <property type="evidence" value="ECO:0007669"/>
    <property type="project" value="TreeGrafter"/>
</dbReference>
<gene>
    <name evidence="6" type="ORF">B0I18_111146</name>
</gene>
<keyword evidence="4" id="KW-0804">Transcription</keyword>
<dbReference type="PANTHER" id="PTHR30126:SF39">
    <property type="entry name" value="HTH-TYPE TRANSCRIPTIONAL REGULATOR CYSL"/>
    <property type="match status" value="1"/>
</dbReference>
<evidence type="ECO:0000256" key="1">
    <source>
        <dbReference type="ARBA" id="ARBA00009437"/>
    </source>
</evidence>
<feature type="domain" description="HTH lysR-type" evidence="5">
    <location>
        <begin position="6"/>
        <end position="58"/>
    </location>
</feature>
<dbReference type="SUPFAM" id="SSF46785">
    <property type="entry name" value="Winged helix' DNA-binding domain"/>
    <property type="match status" value="1"/>
</dbReference>
<comment type="similarity">
    <text evidence="1">Belongs to the LysR transcriptional regulatory family.</text>
</comment>
<evidence type="ECO:0000256" key="2">
    <source>
        <dbReference type="ARBA" id="ARBA00023015"/>
    </source>
</evidence>
<keyword evidence="3 6" id="KW-0238">DNA-binding</keyword>
<evidence type="ECO:0000313" key="6">
    <source>
        <dbReference type="EMBL" id="PSK89588.1"/>
    </source>
</evidence>
<evidence type="ECO:0000256" key="4">
    <source>
        <dbReference type="ARBA" id="ARBA00023163"/>
    </source>
</evidence>
<dbReference type="RefSeq" id="WP_106524831.1">
    <property type="nucleotide sequence ID" value="NZ_PYGD01000011.1"/>
</dbReference>
<accession>A0A2P8CX81</accession>
<comment type="caution">
    <text evidence="6">The sequence shown here is derived from an EMBL/GenBank/DDBJ whole genome shotgun (WGS) entry which is preliminary data.</text>
</comment>
<dbReference type="SUPFAM" id="SSF53850">
    <property type="entry name" value="Periplasmic binding protein-like II"/>
    <property type="match status" value="1"/>
</dbReference>
<sequence length="297" mass="33925">MFDFRLQVFYTVAKRLNFTRAAEELCITQPAVTKHIHELEAYFKVKLLDRKGNKTLLTAAGETLLQQTEALQLLYRNMEFEMSAHVRKHKGQLRIGASTTVAQYVLPQVLAAFRKKFPDITVSLTTGNTEQTERALEHREIDLGVIEGHSRKAQVRYTEFIRDELVLVSRVQNPLAAKASISAEELKQIPLLLREPGSGTLEVLAHALKPLHIKTGDLKKEMQLSSTESIKRYLLHSDSMAFVSIYAVLKELELRECCVIDVTGLDINRHFYFIEPQGQTPALPALFKRFALRYNFR</sequence>
<dbReference type="PRINTS" id="PR00039">
    <property type="entry name" value="HTHLYSR"/>
</dbReference>
<name>A0A2P8CX81_9BACT</name>
<protein>
    <submittedName>
        <fullName evidence="6">DNA-binding transcriptional LysR family regulator</fullName>
    </submittedName>
</protein>
<dbReference type="AlphaFoldDB" id="A0A2P8CX81"/>
<dbReference type="Proteomes" id="UP000240572">
    <property type="component" value="Unassembled WGS sequence"/>
</dbReference>
<dbReference type="CDD" id="cd08420">
    <property type="entry name" value="PBP2_CysL_like"/>
    <property type="match status" value="1"/>
</dbReference>
<dbReference type="InterPro" id="IPR036388">
    <property type="entry name" value="WH-like_DNA-bd_sf"/>
</dbReference>
<dbReference type="Pfam" id="PF03466">
    <property type="entry name" value="LysR_substrate"/>
    <property type="match status" value="1"/>
</dbReference>
<proteinExistence type="inferred from homology"/>
<evidence type="ECO:0000313" key="7">
    <source>
        <dbReference type="Proteomes" id="UP000240572"/>
    </source>
</evidence>
<reference evidence="6 7" key="1">
    <citation type="submission" date="2018-03" db="EMBL/GenBank/DDBJ databases">
        <title>Genomic Encyclopedia of Type Strains, Phase III (KMG-III): the genomes of soil and plant-associated and newly described type strains.</title>
        <authorList>
            <person name="Whitman W."/>
        </authorList>
    </citation>
    <scope>NUCLEOTIDE SEQUENCE [LARGE SCALE GENOMIC DNA]</scope>
    <source>
        <strain evidence="6 7">CGMCC 1.12700</strain>
    </source>
</reference>
<dbReference type="InterPro" id="IPR005119">
    <property type="entry name" value="LysR_subst-bd"/>
</dbReference>
<dbReference type="InterPro" id="IPR000847">
    <property type="entry name" value="LysR_HTH_N"/>
</dbReference>
<keyword evidence="7" id="KW-1185">Reference proteome</keyword>
<keyword evidence="2" id="KW-0805">Transcription regulation</keyword>
<dbReference type="Pfam" id="PF00126">
    <property type="entry name" value="HTH_1"/>
    <property type="match status" value="1"/>
</dbReference>
<organism evidence="6 7">
    <name type="scientific">Taibaiella chishuiensis</name>
    <dbReference type="NCBI Taxonomy" id="1434707"/>
    <lineage>
        <taxon>Bacteria</taxon>
        <taxon>Pseudomonadati</taxon>
        <taxon>Bacteroidota</taxon>
        <taxon>Chitinophagia</taxon>
        <taxon>Chitinophagales</taxon>
        <taxon>Chitinophagaceae</taxon>
        <taxon>Taibaiella</taxon>
    </lineage>
</organism>
<dbReference type="GO" id="GO:0003700">
    <property type="term" value="F:DNA-binding transcription factor activity"/>
    <property type="evidence" value="ECO:0007669"/>
    <property type="project" value="InterPro"/>
</dbReference>
<evidence type="ECO:0000256" key="3">
    <source>
        <dbReference type="ARBA" id="ARBA00023125"/>
    </source>
</evidence>
<dbReference type="Gene3D" id="3.40.190.10">
    <property type="entry name" value="Periplasmic binding protein-like II"/>
    <property type="match status" value="2"/>
</dbReference>
<dbReference type="InterPro" id="IPR036390">
    <property type="entry name" value="WH_DNA-bd_sf"/>
</dbReference>
<dbReference type="PANTHER" id="PTHR30126">
    <property type="entry name" value="HTH-TYPE TRANSCRIPTIONAL REGULATOR"/>
    <property type="match status" value="1"/>
</dbReference>
<dbReference type="EMBL" id="PYGD01000011">
    <property type="protein sequence ID" value="PSK89588.1"/>
    <property type="molecule type" value="Genomic_DNA"/>
</dbReference>
<dbReference type="OrthoDB" id="9785745at2"/>
<dbReference type="Gene3D" id="1.10.10.10">
    <property type="entry name" value="Winged helix-like DNA-binding domain superfamily/Winged helix DNA-binding domain"/>
    <property type="match status" value="1"/>
</dbReference>
<evidence type="ECO:0000259" key="5">
    <source>
        <dbReference type="PROSITE" id="PS50931"/>
    </source>
</evidence>